<reference evidence="2 3" key="1">
    <citation type="journal article" date="2016" name="PLoS ONE">
        <title>Sequence Assembly of Yarrowia lipolytica Strain W29/CLIB89 Shows Transposable Element Diversity.</title>
        <authorList>
            <person name="Magnan C."/>
            <person name="Yu J."/>
            <person name="Chang I."/>
            <person name="Jahn E."/>
            <person name="Kanomata Y."/>
            <person name="Wu J."/>
            <person name="Zeller M."/>
            <person name="Oakes M."/>
            <person name="Baldi P."/>
            <person name="Sandmeyer S."/>
        </authorList>
    </citation>
    <scope>NUCLEOTIDE SEQUENCE [LARGE SCALE GENOMIC DNA]</scope>
    <source>
        <strain evidence="3">CLIB89(W29)</strain>
    </source>
</reference>
<gene>
    <name evidence="2" type="ORF">YALI1_C02624g</name>
</gene>
<protein>
    <submittedName>
        <fullName evidence="2">Uncharacterized protein</fullName>
    </submittedName>
</protein>
<dbReference type="RefSeq" id="XP_068138277.1">
    <property type="nucleotide sequence ID" value="XM_068282176.1"/>
</dbReference>
<feature type="region of interest" description="Disordered" evidence="1">
    <location>
        <begin position="58"/>
        <end position="92"/>
    </location>
</feature>
<dbReference type="GeneID" id="94582818"/>
<dbReference type="EMBL" id="CP017555">
    <property type="protein sequence ID" value="AOW02217.1"/>
    <property type="molecule type" value="Genomic_DNA"/>
</dbReference>
<accession>A0A1D8N9C0</accession>
<evidence type="ECO:0000256" key="1">
    <source>
        <dbReference type="SAM" id="MobiDB-lite"/>
    </source>
</evidence>
<dbReference type="Proteomes" id="UP000182444">
    <property type="component" value="Chromosome 1C"/>
</dbReference>
<name>A0A1D8N9C0_YARLL</name>
<dbReference type="VEuPathDB" id="FungiDB:YALI0_C01947g"/>
<feature type="compositionally biased region" description="Basic and acidic residues" evidence="1">
    <location>
        <begin position="58"/>
        <end position="70"/>
    </location>
</feature>
<proteinExistence type="predicted"/>
<dbReference type="VEuPathDB" id="FungiDB:YALI1_C02624g"/>
<evidence type="ECO:0000313" key="2">
    <source>
        <dbReference type="EMBL" id="AOW02217.1"/>
    </source>
</evidence>
<dbReference type="AlphaFoldDB" id="A0A1D8N9C0"/>
<sequence>MLAQRCGSLLPCQVRQKRPRLAQCMSAVLQRQRKTLIYQSGVLVSRRKLTGAASFAIDRTDSAHRPDGERPTFSPNRPWFSHQGTAGSDFKAQSEDERLWKSTKQFCREYSVSFVQ</sequence>
<evidence type="ECO:0000313" key="3">
    <source>
        <dbReference type="Proteomes" id="UP000182444"/>
    </source>
</evidence>
<organism evidence="2 3">
    <name type="scientific">Yarrowia lipolytica</name>
    <name type="common">Candida lipolytica</name>
    <dbReference type="NCBI Taxonomy" id="4952"/>
    <lineage>
        <taxon>Eukaryota</taxon>
        <taxon>Fungi</taxon>
        <taxon>Dikarya</taxon>
        <taxon>Ascomycota</taxon>
        <taxon>Saccharomycotina</taxon>
        <taxon>Dipodascomycetes</taxon>
        <taxon>Dipodascales</taxon>
        <taxon>Dipodascales incertae sedis</taxon>
        <taxon>Yarrowia</taxon>
    </lineage>
</organism>